<feature type="compositionally biased region" description="Polar residues" evidence="4">
    <location>
        <begin position="431"/>
        <end position="440"/>
    </location>
</feature>
<dbReference type="InterPro" id="IPR053051">
    <property type="entry name" value="HDAC_complex_subunit"/>
</dbReference>
<dbReference type="STRING" id="1448308.A0A2T2P3T7"/>
<keyword evidence="1" id="KW-0479">Metal-binding</keyword>
<dbReference type="PROSITE" id="PS01359">
    <property type="entry name" value="ZF_PHD_1"/>
    <property type="match status" value="1"/>
</dbReference>
<dbReference type="EMBL" id="KZ678130">
    <property type="protein sequence ID" value="PSN72344.1"/>
    <property type="molecule type" value="Genomic_DNA"/>
</dbReference>
<name>A0A2T2P3T7_CORCC</name>
<evidence type="ECO:0000256" key="3">
    <source>
        <dbReference type="ARBA" id="ARBA00022833"/>
    </source>
</evidence>
<dbReference type="GO" id="GO:0070210">
    <property type="term" value="C:Rpd3L-Expanded complex"/>
    <property type="evidence" value="ECO:0007669"/>
    <property type="project" value="TreeGrafter"/>
</dbReference>
<feature type="compositionally biased region" description="Polar residues" evidence="4">
    <location>
        <begin position="399"/>
        <end position="416"/>
    </location>
</feature>
<dbReference type="GO" id="GO:0061186">
    <property type="term" value="P:negative regulation of silent mating-type cassette heterochromatin formation"/>
    <property type="evidence" value="ECO:0007669"/>
    <property type="project" value="TreeGrafter"/>
</dbReference>
<feature type="region of interest" description="Disordered" evidence="4">
    <location>
        <begin position="477"/>
        <end position="497"/>
    </location>
</feature>
<reference evidence="6 7" key="1">
    <citation type="journal article" date="2018" name="Front. Microbiol.">
        <title>Genome-Wide Analysis of Corynespora cassiicola Leaf Fall Disease Putative Effectors.</title>
        <authorList>
            <person name="Lopez D."/>
            <person name="Ribeiro S."/>
            <person name="Label P."/>
            <person name="Fumanal B."/>
            <person name="Venisse J.S."/>
            <person name="Kohler A."/>
            <person name="de Oliveira R.R."/>
            <person name="Labutti K."/>
            <person name="Lipzen A."/>
            <person name="Lail K."/>
            <person name="Bauer D."/>
            <person name="Ohm R.A."/>
            <person name="Barry K.W."/>
            <person name="Spatafora J."/>
            <person name="Grigoriev I.V."/>
            <person name="Martin F.M."/>
            <person name="Pujade-Renaud V."/>
        </authorList>
    </citation>
    <scope>NUCLEOTIDE SEQUENCE [LARGE SCALE GENOMIC DNA]</scope>
    <source>
        <strain evidence="6 7">Philippines</strain>
    </source>
</reference>
<dbReference type="SUPFAM" id="SSF57903">
    <property type="entry name" value="FYVE/PHD zinc finger"/>
    <property type="match status" value="1"/>
</dbReference>
<feature type="compositionally biased region" description="Basic and acidic residues" evidence="4">
    <location>
        <begin position="329"/>
        <end position="349"/>
    </location>
</feature>
<dbReference type="SMART" id="SM00249">
    <property type="entry name" value="PHD"/>
    <property type="match status" value="1"/>
</dbReference>
<dbReference type="AlphaFoldDB" id="A0A2T2P3T7"/>
<evidence type="ECO:0000313" key="7">
    <source>
        <dbReference type="Proteomes" id="UP000240883"/>
    </source>
</evidence>
<feature type="compositionally biased region" description="Polar residues" evidence="4">
    <location>
        <begin position="296"/>
        <end position="305"/>
    </location>
</feature>
<protein>
    <recommendedName>
        <fullName evidence="5">Zinc finger PHD-type domain-containing protein</fullName>
    </recommendedName>
</protein>
<dbReference type="GO" id="GO:0008270">
    <property type="term" value="F:zinc ion binding"/>
    <property type="evidence" value="ECO:0007669"/>
    <property type="project" value="UniProtKB-KW"/>
</dbReference>
<dbReference type="PANTHER" id="PTHR47793">
    <property type="entry name" value="HISTONE DEACETYLASE COMPLEX SUBUNIT CTI6"/>
    <property type="match status" value="1"/>
</dbReference>
<dbReference type="Pfam" id="PF00628">
    <property type="entry name" value="PHD"/>
    <property type="match status" value="1"/>
</dbReference>
<feature type="compositionally biased region" description="Acidic residues" evidence="4">
    <location>
        <begin position="80"/>
        <end position="102"/>
    </location>
</feature>
<gene>
    <name evidence="6" type="ORF">BS50DRAFT_485544</name>
</gene>
<dbReference type="InterPro" id="IPR013083">
    <property type="entry name" value="Znf_RING/FYVE/PHD"/>
</dbReference>
<sequence>MSPRRSSRARISQPPGVQAAHSTSSSGSSGRNERATRSNHKQSSPQKSMTPHSLSSEDVDDPQGSQADPPQTRRRTREQDNDEEESAKNEDELEDEIAEEDEVTRCVCGQQEYPGPPSDTGKSKDGQPPSLIDSDVQNDEAGGLFIQCDICKVWQHGGCVGIMDEAASPDEYFCEECRKDLHKLMTSSKGQKYSRYLPVYDTNHGKNARKSSVSKETENKSGRDKDRNARASADSFSKRRSTMNSRAAYDEDEVLRKVLEESKNEGGPASENGNRKKRSRDDSEEIKTEVKRQRTSSRSPSNSPVIESEEDTPKTAVAKQKPRGAAARSQREKELRDKERERERAEAANRRKGRAERRKGEGESIPKPAPPAKRGGRPPGKGRGGRGGRNAHPRDAPTPVTNGASPAANDTPNSPQIGVVNGTGNGHESSDGTGATSSKPARSKNWRLEKLSWHDIRRPAGAMQNYIAQRQVEMAVEKHSPAPAVETPSALNGGQNQEEAKIEDGLDVFKKLSTLQMMDDLSRDLVHWQRMVAEQNEK</sequence>
<keyword evidence="7" id="KW-1185">Reference proteome</keyword>
<dbReference type="Proteomes" id="UP000240883">
    <property type="component" value="Unassembled WGS sequence"/>
</dbReference>
<organism evidence="6 7">
    <name type="scientific">Corynespora cassiicola Philippines</name>
    <dbReference type="NCBI Taxonomy" id="1448308"/>
    <lineage>
        <taxon>Eukaryota</taxon>
        <taxon>Fungi</taxon>
        <taxon>Dikarya</taxon>
        <taxon>Ascomycota</taxon>
        <taxon>Pezizomycotina</taxon>
        <taxon>Dothideomycetes</taxon>
        <taxon>Pleosporomycetidae</taxon>
        <taxon>Pleosporales</taxon>
        <taxon>Corynesporascaceae</taxon>
        <taxon>Corynespora</taxon>
    </lineage>
</organism>
<keyword evidence="2" id="KW-0863">Zinc-finger</keyword>
<feature type="compositionally biased region" description="Basic and acidic residues" evidence="4">
    <location>
        <begin position="254"/>
        <end position="264"/>
    </location>
</feature>
<accession>A0A2T2P3T7</accession>
<dbReference type="GO" id="GO:0061188">
    <property type="term" value="P:negative regulation of rDNA heterochromatin formation"/>
    <property type="evidence" value="ECO:0007669"/>
    <property type="project" value="TreeGrafter"/>
</dbReference>
<feature type="compositionally biased region" description="Basic and acidic residues" evidence="4">
    <location>
        <begin position="213"/>
        <end position="229"/>
    </location>
</feature>
<evidence type="ECO:0000313" key="6">
    <source>
        <dbReference type="EMBL" id="PSN72344.1"/>
    </source>
</evidence>
<dbReference type="InterPro" id="IPR019786">
    <property type="entry name" value="Zinc_finger_PHD-type_CS"/>
</dbReference>
<feature type="compositionally biased region" description="Basic and acidic residues" evidence="4">
    <location>
        <begin position="279"/>
        <end position="292"/>
    </location>
</feature>
<dbReference type="OrthoDB" id="418595at2759"/>
<evidence type="ECO:0000256" key="4">
    <source>
        <dbReference type="SAM" id="MobiDB-lite"/>
    </source>
</evidence>
<evidence type="ECO:0000256" key="1">
    <source>
        <dbReference type="ARBA" id="ARBA00022723"/>
    </source>
</evidence>
<feature type="compositionally biased region" description="Polar residues" evidence="4">
    <location>
        <begin position="41"/>
        <end position="56"/>
    </location>
</feature>
<evidence type="ECO:0000256" key="2">
    <source>
        <dbReference type="ARBA" id="ARBA00022771"/>
    </source>
</evidence>
<keyword evidence="3" id="KW-0862">Zinc</keyword>
<dbReference type="Gene3D" id="3.30.40.10">
    <property type="entry name" value="Zinc/RING finger domain, C3HC4 (zinc finger)"/>
    <property type="match status" value="1"/>
</dbReference>
<feature type="region of interest" description="Disordered" evidence="4">
    <location>
        <begin position="1"/>
        <end position="138"/>
    </location>
</feature>
<dbReference type="GO" id="GO:0033698">
    <property type="term" value="C:Rpd3L complex"/>
    <property type="evidence" value="ECO:0007669"/>
    <property type="project" value="TreeGrafter"/>
</dbReference>
<dbReference type="InterPro" id="IPR019787">
    <property type="entry name" value="Znf_PHD-finger"/>
</dbReference>
<dbReference type="InterPro" id="IPR001965">
    <property type="entry name" value="Znf_PHD"/>
</dbReference>
<dbReference type="InterPro" id="IPR011011">
    <property type="entry name" value="Znf_FYVE_PHD"/>
</dbReference>
<evidence type="ECO:0000259" key="5">
    <source>
        <dbReference type="SMART" id="SM00249"/>
    </source>
</evidence>
<proteinExistence type="predicted"/>
<feature type="region of interest" description="Disordered" evidence="4">
    <location>
        <begin position="196"/>
        <end position="446"/>
    </location>
</feature>
<dbReference type="PANTHER" id="PTHR47793:SF1">
    <property type="entry name" value="HISTONE DEACETYLASE COMPLEX SUBUNIT CTI6"/>
    <property type="match status" value="1"/>
</dbReference>
<feature type="domain" description="Zinc finger PHD-type" evidence="5">
    <location>
        <begin position="105"/>
        <end position="178"/>
    </location>
</feature>